<accession>A0ABU8WWL6</accession>
<evidence type="ECO:0000256" key="9">
    <source>
        <dbReference type="SAM" id="SignalP"/>
    </source>
</evidence>
<evidence type="ECO:0000256" key="5">
    <source>
        <dbReference type="ARBA" id="ARBA00023136"/>
    </source>
</evidence>
<evidence type="ECO:0000256" key="6">
    <source>
        <dbReference type="ARBA" id="ARBA00023139"/>
    </source>
</evidence>
<keyword evidence="5" id="KW-0472">Membrane</keyword>
<dbReference type="Pfam" id="PF01547">
    <property type="entry name" value="SBP_bac_1"/>
    <property type="match status" value="1"/>
</dbReference>
<keyword evidence="6" id="KW-0564">Palmitate</keyword>
<name>A0ABU8WWL6_9BURK</name>
<comment type="similarity">
    <text evidence="2">Belongs to the bacterial solute-binding protein 1 family.</text>
</comment>
<feature type="signal peptide" evidence="9">
    <location>
        <begin position="1"/>
        <end position="20"/>
    </location>
</feature>
<gene>
    <name evidence="10" type="ORF">WKW82_35295</name>
</gene>
<dbReference type="InterPro" id="IPR014597">
    <property type="entry name" value="ABC_tp_sb"/>
</dbReference>
<evidence type="ECO:0000256" key="8">
    <source>
        <dbReference type="SAM" id="MobiDB-lite"/>
    </source>
</evidence>
<comment type="caution">
    <text evidence="10">The sequence shown here is derived from an EMBL/GenBank/DDBJ whole genome shotgun (WGS) entry which is preliminary data.</text>
</comment>
<dbReference type="PROSITE" id="PS51257">
    <property type="entry name" value="PROKAR_LIPOPROTEIN"/>
    <property type="match status" value="1"/>
</dbReference>
<dbReference type="EMBL" id="JBBKZT010000029">
    <property type="protein sequence ID" value="MEJ8851940.1"/>
    <property type="molecule type" value="Genomic_DNA"/>
</dbReference>
<protein>
    <submittedName>
        <fullName evidence="10">ABC transporter substrate-binding protein</fullName>
    </submittedName>
</protein>
<evidence type="ECO:0000256" key="4">
    <source>
        <dbReference type="ARBA" id="ARBA00022729"/>
    </source>
</evidence>
<keyword evidence="3" id="KW-1003">Cell membrane</keyword>
<evidence type="ECO:0000313" key="10">
    <source>
        <dbReference type="EMBL" id="MEJ8851940.1"/>
    </source>
</evidence>
<reference evidence="10 11" key="1">
    <citation type="submission" date="2024-03" db="EMBL/GenBank/DDBJ databases">
        <title>Novel species of the genus Variovorax.</title>
        <authorList>
            <person name="Liu Q."/>
            <person name="Xin Y.-H."/>
        </authorList>
    </citation>
    <scope>NUCLEOTIDE SEQUENCE [LARGE SCALE GENOMIC DNA]</scope>
    <source>
        <strain evidence="10 11">KACC 18900</strain>
    </source>
</reference>
<comment type="subcellular location">
    <subcellularLocation>
        <location evidence="1">Periplasm</location>
    </subcellularLocation>
</comment>
<dbReference type="InterPro" id="IPR050490">
    <property type="entry name" value="Bact_solute-bd_prot1"/>
</dbReference>
<proteinExistence type="inferred from homology"/>
<keyword evidence="7" id="KW-0449">Lipoprotein</keyword>
<dbReference type="PIRSF" id="PIRSF035859">
    <property type="entry name" value="ABC_tp_sb"/>
    <property type="match status" value="1"/>
</dbReference>
<feature type="compositionally biased region" description="Pro residues" evidence="8">
    <location>
        <begin position="28"/>
        <end position="48"/>
    </location>
</feature>
<dbReference type="Gene3D" id="3.40.190.10">
    <property type="entry name" value="Periplasmic binding protein-like II"/>
    <property type="match status" value="2"/>
</dbReference>
<dbReference type="PANTHER" id="PTHR43649:SF33">
    <property type="entry name" value="POLYGALACTURONAN_RHAMNOGALACTURONAN-BINDING PROTEIN YTCQ"/>
    <property type="match status" value="1"/>
</dbReference>
<dbReference type="PANTHER" id="PTHR43649">
    <property type="entry name" value="ARABINOSE-BINDING PROTEIN-RELATED"/>
    <property type="match status" value="1"/>
</dbReference>
<organism evidence="10 11">
    <name type="scientific">Variovorax rhizosphaerae</name>
    <dbReference type="NCBI Taxonomy" id="1836200"/>
    <lineage>
        <taxon>Bacteria</taxon>
        <taxon>Pseudomonadati</taxon>
        <taxon>Pseudomonadota</taxon>
        <taxon>Betaproteobacteria</taxon>
        <taxon>Burkholderiales</taxon>
        <taxon>Comamonadaceae</taxon>
        <taxon>Variovorax</taxon>
    </lineage>
</organism>
<evidence type="ECO:0000313" key="11">
    <source>
        <dbReference type="Proteomes" id="UP001385892"/>
    </source>
</evidence>
<sequence length="604" mass="66159">MKTRYTALALAAALAISACGKKEEPAAPAAPPAATPAPAAPAAPPAAAPPAASDPVSKWIEEFTPSTLSKEQQQAELKWFADAAAKLKAKGVSEVSVVSETITTHEYESKTLAKAFEEITGIKVKHDLIQEGDVVEKLQTSMQSGKSIYDGWISDSDLIGTHYRYGKIMSLTEYMAGTGKEWTNPGLDVKDFIGTSFTTAPDGQLYQLPDQQFANLYWFRADLFARKDLQDKFKAKYGYDLGVPLNWSAYEDIAEFFSVDVKTIDGKPVYGHMDYGKKDPSLGWRFTDAWLSMAGTADKGIPNGMPVDEWGIKVAADKCTPVGASVSRGGATNSPAAVYALTKYIDWMKKYAPKEAMGMTFGEAGPVPAQGQIAQQIFWYTAFTADMTKAGLPVVNADGSPKWRMAPGPNGPYWKQGMQNGYQDVGSWTFFKDHDANKTAAAWLYAQFVTSKTVSAKKSVVGLTFIRESDVKHDYFTQNANKYGGLIEFYRSPARVAWTPTGTNVPDYPKLAQLWWKNVAEAVTGEKTPQKAMDNLAEEMDQVMARLERAGMAKCAPKLAPKGDPAKMLSDDHAPWKKLANEKPKGETIDYNKLLTAWKEGKVR</sequence>
<feature type="chain" id="PRO_5046709644" evidence="9">
    <location>
        <begin position="21"/>
        <end position="604"/>
    </location>
</feature>
<dbReference type="InterPro" id="IPR006059">
    <property type="entry name" value="SBP"/>
</dbReference>
<keyword evidence="4 9" id="KW-0732">Signal</keyword>
<dbReference type="Proteomes" id="UP001385892">
    <property type="component" value="Unassembled WGS sequence"/>
</dbReference>
<feature type="region of interest" description="Disordered" evidence="8">
    <location>
        <begin position="21"/>
        <end position="54"/>
    </location>
</feature>
<dbReference type="RefSeq" id="WP_340347766.1">
    <property type="nucleotide sequence ID" value="NZ_JBBKZT010000029.1"/>
</dbReference>
<evidence type="ECO:0000256" key="2">
    <source>
        <dbReference type="ARBA" id="ARBA00008520"/>
    </source>
</evidence>
<evidence type="ECO:0000256" key="1">
    <source>
        <dbReference type="ARBA" id="ARBA00004418"/>
    </source>
</evidence>
<evidence type="ECO:0000256" key="3">
    <source>
        <dbReference type="ARBA" id="ARBA00022475"/>
    </source>
</evidence>
<dbReference type="SUPFAM" id="SSF53850">
    <property type="entry name" value="Periplasmic binding protein-like II"/>
    <property type="match status" value="1"/>
</dbReference>
<evidence type="ECO:0000256" key="7">
    <source>
        <dbReference type="ARBA" id="ARBA00023288"/>
    </source>
</evidence>
<keyword evidence="11" id="KW-1185">Reference proteome</keyword>